<dbReference type="Gene3D" id="3.55.50.30">
    <property type="match status" value="1"/>
</dbReference>
<keyword evidence="1" id="KW-0812">Transmembrane</keyword>
<dbReference type="InterPro" id="IPR032508">
    <property type="entry name" value="FecR_C"/>
</dbReference>
<evidence type="ECO:0000313" key="5">
    <source>
        <dbReference type="Proteomes" id="UP000824202"/>
    </source>
</evidence>
<evidence type="ECO:0000256" key="1">
    <source>
        <dbReference type="SAM" id="Phobius"/>
    </source>
</evidence>
<feature type="domain" description="Protein FecR C-terminal" evidence="3">
    <location>
        <begin position="308"/>
        <end position="377"/>
    </location>
</feature>
<dbReference type="AlphaFoldDB" id="A0A9D2ACS0"/>
<keyword evidence="1" id="KW-1133">Transmembrane helix</keyword>
<dbReference type="PANTHER" id="PTHR30273:SF2">
    <property type="entry name" value="PROTEIN FECR"/>
    <property type="match status" value="1"/>
</dbReference>
<accession>A0A9D2ACS0</accession>
<dbReference type="Gene3D" id="2.60.120.1440">
    <property type="match status" value="1"/>
</dbReference>
<proteinExistence type="predicted"/>
<dbReference type="InterPro" id="IPR006860">
    <property type="entry name" value="FecR"/>
</dbReference>
<protein>
    <submittedName>
        <fullName evidence="4">FecR domain-containing protein</fullName>
    </submittedName>
</protein>
<gene>
    <name evidence="4" type="ORF">H9863_08195</name>
</gene>
<dbReference type="PIRSF" id="PIRSF018266">
    <property type="entry name" value="FecR"/>
    <property type="match status" value="1"/>
</dbReference>
<keyword evidence="1" id="KW-0472">Membrane</keyword>
<dbReference type="Pfam" id="PF04773">
    <property type="entry name" value="FecR"/>
    <property type="match status" value="1"/>
</dbReference>
<organism evidence="4 5">
    <name type="scientific">Candidatus Odoribacter faecigallinarum</name>
    <dbReference type="NCBI Taxonomy" id="2838706"/>
    <lineage>
        <taxon>Bacteria</taxon>
        <taxon>Pseudomonadati</taxon>
        <taxon>Bacteroidota</taxon>
        <taxon>Bacteroidia</taxon>
        <taxon>Bacteroidales</taxon>
        <taxon>Odoribacteraceae</taxon>
        <taxon>Odoribacter</taxon>
    </lineage>
</organism>
<evidence type="ECO:0000259" key="3">
    <source>
        <dbReference type="Pfam" id="PF16344"/>
    </source>
</evidence>
<dbReference type="EMBL" id="DXFT01000160">
    <property type="protein sequence ID" value="HIX04077.1"/>
    <property type="molecule type" value="Genomic_DNA"/>
</dbReference>
<dbReference type="GO" id="GO:0016989">
    <property type="term" value="F:sigma factor antagonist activity"/>
    <property type="evidence" value="ECO:0007669"/>
    <property type="project" value="TreeGrafter"/>
</dbReference>
<feature type="domain" description="FecR protein" evidence="2">
    <location>
        <begin position="172"/>
        <end position="265"/>
    </location>
</feature>
<evidence type="ECO:0000313" key="4">
    <source>
        <dbReference type="EMBL" id="HIX04077.1"/>
    </source>
</evidence>
<comment type="caution">
    <text evidence="4">The sequence shown here is derived from an EMBL/GenBank/DDBJ whole genome shotgun (WGS) entry which is preliminary data.</text>
</comment>
<dbReference type="PANTHER" id="PTHR30273">
    <property type="entry name" value="PERIPLASMIC SIGNAL SENSOR AND SIGMA FACTOR ACTIVATOR FECR-RELATED"/>
    <property type="match status" value="1"/>
</dbReference>
<dbReference type="Proteomes" id="UP000824202">
    <property type="component" value="Unassembled WGS sequence"/>
</dbReference>
<name>A0A9D2ACS0_9BACT</name>
<dbReference type="InterPro" id="IPR012373">
    <property type="entry name" value="Ferrdict_sens_TM"/>
</dbReference>
<evidence type="ECO:0000259" key="2">
    <source>
        <dbReference type="Pfam" id="PF04773"/>
    </source>
</evidence>
<reference evidence="4" key="2">
    <citation type="submission" date="2021-04" db="EMBL/GenBank/DDBJ databases">
        <authorList>
            <person name="Gilroy R."/>
        </authorList>
    </citation>
    <scope>NUCLEOTIDE SEQUENCE</scope>
    <source>
        <strain evidence="4">23274</strain>
    </source>
</reference>
<sequence length="380" mass="43260">MKKDIADILSDLIYKDMLGALQPSEREELDGLCNRYKISQTEREEIIGRLEGEGRFDAREAYRRFVHRTRRRTMLRYLRVAAVVALLLGGGGVSWWLYQAEQPEVPVVAKSEQPIAPGSSKAVITLSTGEQVELENLTRHLQETNGTRIEVAGGSLTYRDSLQSEALIYNEISIPRGGEFHLVLADGTQVWLNAETSLKYPVAFGGNSREVFLKGEAYFEVAHDARMPFYVHTSRGKVQVLGTSFNVRDYGDEHKVVTVLESGKVRYTSTCQESKDLLPGYLLEDVEGQGLLSRKVDTRLYTSWREGKYLFENASVEEIMTTLQRWYNIRVIYLDESVKHLHFTGDLERYDTFDTFLRFMEAGGDLVFQTEGNTVIVNKK</sequence>
<dbReference type="Pfam" id="PF16344">
    <property type="entry name" value="FecR_C"/>
    <property type="match status" value="1"/>
</dbReference>
<reference evidence="4" key="1">
    <citation type="journal article" date="2021" name="PeerJ">
        <title>Extensive microbial diversity within the chicken gut microbiome revealed by metagenomics and culture.</title>
        <authorList>
            <person name="Gilroy R."/>
            <person name="Ravi A."/>
            <person name="Getino M."/>
            <person name="Pursley I."/>
            <person name="Horton D.L."/>
            <person name="Alikhan N.F."/>
            <person name="Baker D."/>
            <person name="Gharbi K."/>
            <person name="Hall N."/>
            <person name="Watson M."/>
            <person name="Adriaenssens E.M."/>
            <person name="Foster-Nyarko E."/>
            <person name="Jarju S."/>
            <person name="Secka A."/>
            <person name="Antonio M."/>
            <person name="Oren A."/>
            <person name="Chaudhuri R.R."/>
            <person name="La Ragione R."/>
            <person name="Hildebrand F."/>
            <person name="Pallen M.J."/>
        </authorList>
    </citation>
    <scope>NUCLEOTIDE SEQUENCE</scope>
    <source>
        <strain evidence="4">23274</strain>
    </source>
</reference>
<feature type="transmembrane region" description="Helical" evidence="1">
    <location>
        <begin position="77"/>
        <end position="98"/>
    </location>
</feature>